<protein>
    <submittedName>
        <fullName evidence="3">Type IV pili twitching motility protein PilT</fullName>
    </submittedName>
</protein>
<dbReference type="CDD" id="cd01131">
    <property type="entry name" value="PilT"/>
    <property type="match status" value="1"/>
</dbReference>
<dbReference type="GO" id="GO:0016887">
    <property type="term" value="F:ATP hydrolysis activity"/>
    <property type="evidence" value="ECO:0007669"/>
    <property type="project" value="InterPro"/>
</dbReference>
<dbReference type="PROSITE" id="PS00662">
    <property type="entry name" value="T2SP_E"/>
    <property type="match status" value="1"/>
</dbReference>
<dbReference type="Proteomes" id="UP000297938">
    <property type="component" value="Unassembled WGS sequence"/>
</dbReference>
<dbReference type="InterPro" id="IPR050921">
    <property type="entry name" value="T4SS_GSP_E_ATPase"/>
</dbReference>
<feature type="domain" description="Bacterial type II secretion system protein E" evidence="2">
    <location>
        <begin position="265"/>
        <end position="279"/>
    </location>
</feature>
<reference evidence="3 4" key="1">
    <citation type="journal article" date="2018" name="Int. J. Food Microbiol.">
        <title>Growth of Carnobacterium spp. isolated from chilled vacuum-packaged meat under relevant acidic conditions.</title>
        <authorList>
            <person name="Zhang P."/>
            <person name="Badoni M."/>
            <person name="Ganzle M."/>
            <person name="Yang X."/>
        </authorList>
    </citation>
    <scope>NUCLEOTIDE SEQUENCE [LARGE SCALE GENOMIC DNA]</scope>
    <source>
        <strain evidence="3 4">B2</strain>
    </source>
</reference>
<dbReference type="EMBL" id="NRPP01000010">
    <property type="protein sequence ID" value="TFJ27460.1"/>
    <property type="molecule type" value="Genomic_DNA"/>
</dbReference>
<evidence type="ECO:0000313" key="3">
    <source>
        <dbReference type="EMBL" id="TFJ27460.1"/>
    </source>
</evidence>
<dbReference type="InterPro" id="IPR027417">
    <property type="entry name" value="P-loop_NTPase"/>
</dbReference>
<dbReference type="InterPro" id="IPR001482">
    <property type="entry name" value="T2SS/T4SS_dom"/>
</dbReference>
<comment type="caution">
    <text evidence="3">The sequence shown here is derived from an EMBL/GenBank/DDBJ whole genome shotgun (WGS) entry which is preliminary data.</text>
</comment>
<dbReference type="Pfam" id="PF00437">
    <property type="entry name" value="T2SSE"/>
    <property type="match status" value="1"/>
</dbReference>
<gene>
    <name evidence="3" type="ORF">CKN69_06320</name>
</gene>
<name>A0A7Z8CZG0_CARDV</name>
<evidence type="ECO:0000256" key="1">
    <source>
        <dbReference type="ARBA" id="ARBA00006611"/>
    </source>
</evidence>
<dbReference type="InterPro" id="IPR006321">
    <property type="entry name" value="PilT/PilU"/>
</dbReference>
<dbReference type="Gene3D" id="3.30.450.90">
    <property type="match status" value="1"/>
</dbReference>
<dbReference type="GO" id="GO:0005524">
    <property type="term" value="F:ATP binding"/>
    <property type="evidence" value="ECO:0007669"/>
    <property type="project" value="InterPro"/>
</dbReference>
<evidence type="ECO:0000313" key="4">
    <source>
        <dbReference type="Proteomes" id="UP000297938"/>
    </source>
</evidence>
<dbReference type="NCBIfam" id="TIGR01420">
    <property type="entry name" value="pilT_fam"/>
    <property type="match status" value="1"/>
</dbReference>
<proteinExistence type="inferred from homology"/>
<accession>A0A7Z8CZG0</accession>
<comment type="similarity">
    <text evidence="1">Belongs to the GSP E family.</text>
</comment>
<dbReference type="PANTHER" id="PTHR30486">
    <property type="entry name" value="TWITCHING MOTILITY PROTEIN PILT"/>
    <property type="match status" value="1"/>
</dbReference>
<dbReference type="RefSeq" id="WP_135025984.1">
    <property type="nucleotide sequence ID" value="NZ_JBFUWK010000004.1"/>
</dbReference>
<evidence type="ECO:0000259" key="2">
    <source>
        <dbReference type="PROSITE" id="PS00662"/>
    </source>
</evidence>
<dbReference type="AlphaFoldDB" id="A0A7Z8CZG0"/>
<sequence>MFQKKSYFNNDEDDFSIDFDAIDKYEELSPESLITIEADDELSMSDNPEDFSLQQVEETDSLWNDADATPKELIEKWLKLTVTQKVSDLHLVEGIEPVLRLNGELVAIKGSSILYSDRITQIAKVICDEKQWQEFMDNGEVDLAYELKDVARFRVNVFKQMGTTAIAFRRIPIDIPSLSSLGVPDVLKGLIHKSQGLFLVTGSTGSGKSTTLAAMLDYLNDTKKTHILTLEDPIEYVHKHKQSIISQREIGRDTESFGNALRAALRQDPDVILVGEMRDFETISIALTAAETGHLVLGTLHTSSAPATIERIVDVFPAIQQSQIRAQLAGALLGILSQRLLPTKDGKGRVAATEMLVNNKGIANIIRSGKTHQIGNMLQMGKAEGMHTMEAEISKLIRTGRVDADIAVSFLEESSEL</sequence>
<dbReference type="SUPFAM" id="SSF52540">
    <property type="entry name" value="P-loop containing nucleoside triphosphate hydrolases"/>
    <property type="match status" value="1"/>
</dbReference>
<organism evidence="3 4">
    <name type="scientific">Carnobacterium divergens</name>
    <name type="common">Lactobacillus divergens</name>
    <dbReference type="NCBI Taxonomy" id="2748"/>
    <lineage>
        <taxon>Bacteria</taxon>
        <taxon>Bacillati</taxon>
        <taxon>Bacillota</taxon>
        <taxon>Bacilli</taxon>
        <taxon>Lactobacillales</taxon>
        <taxon>Carnobacteriaceae</taxon>
        <taxon>Carnobacterium</taxon>
    </lineage>
</organism>
<dbReference type="Gene3D" id="3.40.50.300">
    <property type="entry name" value="P-loop containing nucleotide triphosphate hydrolases"/>
    <property type="match status" value="1"/>
</dbReference>